<proteinExistence type="predicted"/>
<feature type="domain" description="Saccharopine dehydrogenase NADP binding" evidence="1">
    <location>
        <begin position="5"/>
        <end position="129"/>
    </location>
</feature>
<dbReference type="RefSeq" id="WP_090479559.1">
    <property type="nucleotide sequence ID" value="NZ_FOWZ01000002.1"/>
</dbReference>
<dbReference type="AlphaFoldDB" id="A0A1I5MUW2"/>
<accession>A0A1I5MUW2</accession>
<dbReference type="EMBL" id="FOWZ01000002">
    <property type="protein sequence ID" value="SFP12811.1"/>
    <property type="molecule type" value="Genomic_DNA"/>
</dbReference>
<dbReference type="InterPro" id="IPR036291">
    <property type="entry name" value="NAD(P)-bd_dom_sf"/>
</dbReference>
<dbReference type="Gene3D" id="3.40.50.720">
    <property type="entry name" value="NAD(P)-binding Rossmann-like Domain"/>
    <property type="match status" value="1"/>
</dbReference>
<dbReference type="PANTHER" id="PTHR43796:SF2">
    <property type="entry name" value="CARBOXYNORSPERMIDINE SYNTHASE"/>
    <property type="match status" value="1"/>
</dbReference>
<sequence length="367" mass="39357">MPFRVAIIGGYGNFGGYVARQLAADRAIELVICGRNLAKAQKFAAGLQAANPAHAARVDIADPPAVMLGEIAPDLVINMVGPYQGQGYGVAKAAIAVGAHYCDIADARAFVCGIGELDSVAREKGVTVLSGASSVPALTAAYCDAALEDMTELRRVEYGISGAEQANRGAGTVAAVLSYVGERFTRLQAGRMQEEIGWRGAIPVDYPDLGRRWFATGDVPDLELFQSRYPGLQDHRFLAGHEIAPLHFGLWVMGALRRVRLIPNLSRFADLLVSLSKPFNVLSRGRSGFHMVIEGVDARGAPVIRRHWIIARSGHGPNIPVIPPILIARKLARGEQLAPGARPCLDVISLDEYRAAFAGLDIECIDE</sequence>
<dbReference type="STRING" id="604088.SAMN04488060_1551"/>
<keyword evidence="3" id="KW-1185">Reference proteome</keyword>
<reference evidence="3" key="1">
    <citation type="submission" date="2016-10" db="EMBL/GenBank/DDBJ databases">
        <authorList>
            <person name="Varghese N."/>
            <person name="Submissions S."/>
        </authorList>
    </citation>
    <scope>NUCLEOTIDE SEQUENCE [LARGE SCALE GENOMIC DNA]</scope>
    <source>
        <strain evidence="3">CGMCC 1.7715</strain>
    </source>
</reference>
<dbReference type="Pfam" id="PF03435">
    <property type="entry name" value="Sacchrp_dh_NADP"/>
    <property type="match status" value="1"/>
</dbReference>
<dbReference type="Proteomes" id="UP000199331">
    <property type="component" value="Unassembled WGS sequence"/>
</dbReference>
<dbReference type="OrthoDB" id="528778at2"/>
<dbReference type="SUPFAM" id="SSF51735">
    <property type="entry name" value="NAD(P)-binding Rossmann-fold domains"/>
    <property type="match status" value="1"/>
</dbReference>
<dbReference type="PANTHER" id="PTHR43796">
    <property type="entry name" value="CARBOXYNORSPERMIDINE SYNTHASE"/>
    <property type="match status" value="1"/>
</dbReference>
<evidence type="ECO:0000259" key="1">
    <source>
        <dbReference type="Pfam" id="PF03435"/>
    </source>
</evidence>
<gene>
    <name evidence="2" type="ORF">SAMN04488060_1551</name>
</gene>
<evidence type="ECO:0000313" key="3">
    <source>
        <dbReference type="Proteomes" id="UP000199331"/>
    </source>
</evidence>
<dbReference type="InterPro" id="IPR005097">
    <property type="entry name" value="Sacchrp_dh_NADP-bd"/>
</dbReference>
<evidence type="ECO:0000313" key="2">
    <source>
        <dbReference type="EMBL" id="SFP12811.1"/>
    </source>
</evidence>
<organism evidence="2 3">
    <name type="scientific">Qipengyuania nanhaisediminis</name>
    <dbReference type="NCBI Taxonomy" id="604088"/>
    <lineage>
        <taxon>Bacteria</taxon>
        <taxon>Pseudomonadati</taxon>
        <taxon>Pseudomonadota</taxon>
        <taxon>Alphaproteobacteria</taxon>
        <taxon>Sphingomonadales</taxon>
        <taxon>Erythrobacteraceae</taxon>
        <taxon>Qipengyuania</taxon>
    </lineage>
</organism>
<name>A0A1I5MUW2_9SPHN</name>
<protein>
    <submittedName>
        <fullName evidence="2">Saccharopine dehydrogenase NADP binding domain-containing protein</fullName>
    </submittedName>
</protein>